<dbReference type="EMBL" id="JBELPZ010000008">
    <property type="protein sequence ID" value="MFL9844605.1"/>
    <property type="molecule type" value="Genomic_DNA"/>
</dbReference>
<proteinExistence type="predicted"/>
<keyword evidence="2" id="KW-1185">Reference proteome</keyword>
<name>A0ABW8YZL2_9FLAO</name>
<organism evidence="1 2">
    <name type="scientific">Flavobacterium rhizosphaerae</name>
    <dbReference type="NCBI Taxonomy" id="3163298"/>
    <lineage>
        <taxon>Bacteria</taxon>
        <taxon>Pseudomonadati</taxon>
        <taxon>Bacteroidota</taxon>
        <taxon>Flavobacteriia</taxon>
        <taxon>Flavobacteriales</taxon>
        <taxon>Flavobacteriaceae</taxon>
        <taxon>Flavobacterium</taxon>
    </lineage>
</organism>
<evidence type="ECO:0000313" key="1">
    <source>
        <dbReference type="EMBL" id="MFL9844605.1"/>
    </source>
</evidence>
<evidence type="ECO:0000313" key="2">
    <source>
        <dbReference type="Proteomes" id="UP001629156"/>
    </source>
</evidence>
<accession>A0ABW8YZL2</accession>
<gene>
    <name evidence="1" type="ORF">ABS766_09255</name>
</gene>
<comment type="caution">
    <text evidence="1">The sequence shown here is derived from an EMBL/GenBank/DDBJ whole genome shotgun (WGS) entry which is preliminary data.</text>
</comment>
<protein>
    <submittedName>
        <fullName evidence="1">Uncharacterized protein</fullName>
    </submittedName>
</protein>
<dbReference type="Proteomes" id="UP001629156">
    <property type="component" value="Unassembled WGS sequence"/>
</dbReference>
<reference evidence="1 2" key="1">
    <citation type="submission" date="2024-06" db="EMBL/GenBank/DDBJ databases">
        <authorList>
            <person name="Kaempfer P."/>
            <person name="Viver T."/>
        </authorList>
    </citation>
    <scope>NUCLEOTIDE SEQUENCE [LARGE SCALE GENOMIC DNA]</scope>
    <source>
        <strain evidence="1 2">ST-119</strain>
    </source>
</reference>
<dbReference type="RefSeq" id="WP_408084859.1">
    <property type="nucleotide sequence ID" value="NZ_JBELPZ010000008.1"/>
</dbReference>
<sequence length="167" mass="18626">MKTYKISIPTPCHEGWDNMAPVESGRFCQSCAKNVIDFSGMTDAEVKSYLESHKGESICGRLHKSQVENITIRIPQEVLFSQTRFRNIFLIALLFTMGTTLLSCSDDLGNKQKIENVTLADIDTTVVEEVMGDTIMEELPPPPPLDNEGHFMGAVDIYPLDSIPETE</sequence>